<evidence type="ECO:0000256" key="5">
    <source>
        <dbReference type="ARBA" id="ARBA00023002"/>
    </source>
</evidence>
<reference evidence="9" key="1">
    <citation type="journal article" date="2022" name="New Phytol.">
        <title>Evolutionary transition to the ectomycorrhizal habit in the genomes of a hyperdiverse lineage of mushroom-forming fungi.</title>
        <authorList>
            <person name="Looney B."/>
            <person name="Miyauchi S."/>
            <person name="Morin E."/>
            <person name="Drula E."/>
            <person name="Courty P.E."/>
            <person name="Kohler A."/>
            <person name="Kuo A."/>
            <person name="LaButti K."/>
            <person name="Pangilinan J."/>
            <person name="Lipzen A."/>
            <person name="Riley R."/>
            <person name="Andreopoulos W."/>
            <person name="He G."/>
            <person name="Johnson J."/>
            <person name="Nolan M."/>
            <person name="Tritt A."/>
            <person name="Barry K.W."/>
            <person name="Grigoriev I.V."/>
            <person name="Nagy L.G."/>
            <person name="Hibbett D."/>
            <person name="Henrissat B."/>
            <person name="Matheny P.B."/>
            <person name="Labbe J."/>
            <person name="Martin F.M."/>
        </authorList>
    </citation>
    <scope>NUCLEOTIDE SEQUENCE</scope>
    <source>
        <strain evidence="9">BPL690</strain>
    </source>
</reference>
<evidence type="ECO:0000256" key="4">
    <source>
        <dbReference type="ARBA" id="ARBA00022723"/>
    </source>
</evidence>
<keyword evidence="4 7" id="KW-0479">Metal-binding</keyword>
<comment type="similarity">
    <text evidence="3 8">Belongs to the cytochrome P450 family.</text>
</comment>
<dbReference type="PANTHER" id="PTHR24305">
    <property type="entry name" value="CYTOCHROME P450"/>
    <property type="match status" value="1"/>
</dbReference>
<dbReference type="InterPro" id="IPR050121">
    <property type="entry name" value="Cytochrome_P450_monoxygenase"/>
</dbReference>
<keyword evidence="10" id="KW-1185">Reference proteome</keyword>
<dbReference type="Proteomes" id="UP001203297">
    <property type="component" value="Unassembled WGS sequence"/>
</dbReference>
<dbReference type="PRINTS" id="PR00385">
    <property type="entry name" value="P450"/>
</dbReference>
<dbReference type="PANTHER" id="PTHR24305:SF157">
    <property type="entry name" value="N-ACETYLTRYPTOPHAN 6-HYDROXYLASE IVOC-RELATED"/>
    <property type="match status" value="1"/>
</dbReference>
<organism evidence="9 10">
    <name type="scientific">Multifurca ochricompacta</name>
    <dbReference type="NCBI Taxonomy" id="376703"/>
    <lineage>
        <taxon>Eukaryota</taxon>
        <taxon>Fungi</taxon>
        <taxon>Dikarya</taxon>
        <taxon>Basidiomycota</taxon>
        <taxon>Agaricomycotina</taxon>
        <taxon>Agaricomycetes</taxon>
        <taxon>Russulales</taxon>
        <taxon>Russulaceae</taxon>
        <taxon>Multifurca</taxon>
    </lineage>
</organism>
<evidence type="ECO:0000256" key="1">
    <source>
        <dbReference type="ARBA" id="ARBA00001971"/>
    </source>
</evidence>
<name>A0AAD4QLP2_9AGAM</name>
<dbReference type="SUPFAM" id="SSF48264">
    <property type="entry name" value="Cytochrome P450"/>
    <property type="match status" value="1"/>
</dbReference>
<dbReference type="CDD" id="cd11062">
    <property type="entry name" value="CYP58-like"/>
    <property type="match status" value="1"/>
</dbReference>
<dbReference type="GO" id="GO:0020037">
    <property type="term" value="F:heme binding"/>
    <property type="evidence" value="ECO:0007669"/>
    <property type="project" value="InterPro"/>
</dbReference>
<dbReference type="Pfam" id="PF00067">
    <property type="entry name" value="p450"/>
    <property type="match status" value="1"/>
</dbReference>
<evidence type="ECO:0000256" key="7">
    <source>
        <dbReference type="PIRSR" id="PIRSR602401-1"/>
    </source>
</evidence>
<feature type="binding site" description="axial binding residue" evidence="7">
    <location>
        <position position="406"/>
    </location>
    <ligand>
        <name>heme</name>
        <dbReference type="ChEBI" id="CHEBI:30413"/>
    </ligand>
    <ligandPart>
        <name>Fe</name>
        <dbReference type="ChEBI" id="CHEBI:18248"/>
    </ligandPart>
</feature>
<dbReference type="InterPro" id="IPR002401">
    <property type="entry name" value="Cyt_P450_E_grp-I"/>
</dbReference>
<comment type="cofactor">
    <cofactor evidence="1 7">
        <name>heme</name>
        <dbReference type="ChEBI" id="CHEBI:30413"/>
    </cofactor>
</comment>
<keyword evidence="6 7" id="KW-0408">Iron</keyword>
<keyword evidence="8 9" id="KW-0503">Monooxygenase</keyword>
<comment type="pathway">
    <text evidence="2">Secondary metabolite biosynthesis.</text>
</comment>
<dbReference type="AlphaFoldDB" id="A0AAD4QLP2"/>
<dbReference type="Gene3D" id="1.10.630.10">
    <property type="entry name" value="Cytochrome P450"/>
    <property type="match status" value="1"/>
</dbReference>
<dbReference type="EMBL" id="WTXG01000041">
    <property type="protein sequence ID" value="KAI0297040.1"/>
    <property type="molecule type" value="Genomic_DNA"/>
</dbReference>
<dbReference type="PROSITE" id="PS00086">
    <property type="entry name" value="CYTOCHROME_P450"/>
    <property type="match status" value="1"/>
</dbReference>
<dbReference type="GO" id="GO:0016705">
    <property type="term" value="F:oxidoreductase activity, acting on paired donors, with incorporation or reduction of molecular oxygen"/>
    <property type="evidence" value="ECO:0007669"/>
    <property type="project" value="InterPro"/>
</dbReference>
<dbReference type="InterPro" id="IPR017972">
    <property type="entry name" value="Cyt_P450_CS"/>
</dbReference>
<proteinExistence type="inferred from homology"/>
<dbReference type="InterPro" id="IPR001128">
    <property type="entry name" value="Cyt_P450"/>
</dbReference>
<evidence type="ECO:0000256" key="2">
    <source>
        <dbReference type="ARBA" id="ARBA00005179"/>
    </source>
</evidence>
<dbReference type="GO" id="GO:0005506">
    <property type="term" value="F:iron ion binding"/>
    <property type="evidence" value="ECO:0007669"/>
    <property type="project" value="InterPro"/>
</dbReference>
<sequence length="463" mass="51715">MSFFFSLYSRPQQGILTALTAAACTRLWLAYQEIIRGISLADVRAELHREYGEDIKSFLRGPSDCLHFSNAAAFNDIYNNKNKWDKDYSLYRTFDMDTSAFGFVHYSDAKQRRDVLGSVFSRTSILQLQDLIQERVNVLCDALSHQFAAGKSSNIVLGLRCFTTDVVMFFCFAKTMDATKAPDFEADVAIASEAALALLTTIKYSGTLSLFFLRKMLMDQINDVLRSPGELENAPHRIIYHSLLDPDVNKGRPLPSKLSLWHEAGALLGAGSDTTSIGATTIVHHVLRIPGVQQRLVKELRVAWPVLEEVPRYEVLEKLPYLAMKEGLRMFPGGAALPRIVPREGAVISGVFIPGGTVVGQSFTWVHRSPEVFPNPDAFIPERWLGRDAKTLEASMAVFSKGPRSCLGVNLAYCELYLVIASIFRRFDLTLDPKRPGELKFREHFVPVFAGEHLHAYCAPAAD</sequence>
<dbReference type="PRINTS" id="PR00463">
    <property type="entry name" value="EP450I"/>
</dbReference>
<keyword evidence="7 8" id="KW-0349">Heme</keyword>
<gene>
    <name evidence="9" type="ORF">B0F90DRAFT_1912857</name>
</gene>
<keyword evidence="5 8" id="KW-0560">Oxidoreductase</keyword>
<accession>A0AAD4QLP2</accession>
<evidence type="ECO:0000256" key="3">
    <source>
        <dbReference type="ARBA" id="ARBA00010617"/>
    </source>
</evidence>
<dbReference type="GO" id="GO:0004497">
    <property type="term" value="F:monooxygenase activity"/>
    <property type="evidence" value="ECO:0007669"/>
    <property type="project" value="UniProtKB-KW"/>
</dbReference>
<dbReference type="InterPro" id="IPR036396">
    <property type="entry name" value="Cyt_P450_sf"/>
</dbReference>
<evidence type="ECO:0000256" key="6">
    <source>
        <dbReference type="ARBA" id="ARBA00023004"/>
    </source>
</evidence>
<protein>
    <submittedName>
        <fullName evidence="9">P450 monooxygenase</fullName>
    </submittedName>
</protein>
<evidence type="ECO:0000313" key="10">
    <source>
        <dbReference type="Proteomes" id="UP001203297"/>
    </source>
</evidence>
<evidence type="ECO:0000313" key="9">
    <source>
        <dbReference type="EMBL" id="KAI0297040.1"/>
    </source>
</evidence>
<evidence type="ECO:0000256" key="8">
    <source>
        <dbReference type="RuleBase" id="RU000461"/>
    </source>
</evidence>
<comment type="caution">
    <text evidence="9">The sequence shown here is derived from an EMBL/GenBank/DDBJ whole genome shotgun (WGS) entry which is preliminary data.</text>
</comment>